<dbReference type="GO" id="GO:0005975">
    <property type="term" value="P:carbohydrate metabolic process"/>
    <property type="evidence" value="ECO:0007669"/>
    <property type="project" value="InterPro"/>
</dbReference>
<feature type="domain" description="Alpha-amylase C-terminal beta-sheet" evidence="13">
    <location>
        <begin position="377"/>
        <end position="437"/>
    </location>
</feature>
<dbReference type="CDD" id="cd11314">
    <property type="entry name" value="AmyAc_arch_bac_plant_AmyA"/>
    <property type="match status" value="1"/>
</dbReference>
<dbReference type="PIRSF" id="PIRSF001028">
    <property type="entry name" value="Alph-amls_plant"/>
    <property type="match status" value="1"/>
</dbReference>
<evidence type="ECO:0000256" key="9">
    <source>
        <dbReference type="ARBA" id="ARBA00030238"/>
    </source>
</evidence>
<evidence type="ECO:0000313" key="15">
    <source>
        <dbReference type="Proteomes" id="UP001152484"/>
    </source>
</evidence>
<evidence type="ECO:0000259" key="13">
    <source>
        <dbReference type="SMART" id="SM00810"/>
    </source>
</evidence>
<evidence type="ECO:0000256" key="7">
    <source>
        <dbReference type="ARBA" id="ARBA00023277"/>
    </source>
</evidence>
<feature type="active site" description="Nucleophile" evidence="11">
    <location>
        <position position="204"/>
    </location>
</feature>
<feature type="active site" description="Proton donor" evidence="11">
    <location>
        <position position="233"/>
    </location>
</feature>
<keyword evidence="10" id="KW-0732">Signal</keyword>
<dbReference type="Pfam" id="PF00128">
    <property type="entry name" value="Alpha-amylase"/>
    <property type="match status" value="1"/>
</dbReference>
<evidence type="ECO:0000256" key="5">
    <source>
        <dbReference type="ARBA" id="ARBA00022723"/>
    </source>
</evidence>
<dbReference type="Proteomes" id="UP001152484">
    <property type="component" value="Unassembled WGS sequence"/>
</dbReference>
<dbReference type="InterPro" id="IPR013775">
    <property type="entry name" value="A-amylase_pln"/>
</dbReference>
<accession>A0A9P1EAQ1</accession>
<dbReference type="PANTHER" id="PTHR43447">
    <property type="entry name" value="ALPHA-AMYLASE"/>
    <property type="match status" value="1"/>
</dbReference>
<dbReference type="Gene3D" id="3.20.20.80">
    <property type="entry name" value="Glycosidases"/>
    <property type="match status" value="1"/>
</dbReference>
<evidence type="ECO:0000256" key="11">
    <source>
        <dbReference type="PIRSR" id="PIRSR001028-1"/>
    </source>
</evidence>
<comment type="cofactor">
    <cofactor evidence="2 10">
        <name>Ca(2+)</name>
        <dbReference type="ChEBI" id="CHEBI:29108"/>
    </cofactor>
</comment>
<reference evidence="14" key="1">
    <citation type="submission" date="2022-07" db="EMBL/GenBank/DDBJ databases">
        <authorList>
            <person name="Macas J."/>
            <person name="Novak P."/>
            <person name="Neumann P."/>
        </authorList>
    </citation>
    <scope>NUCLEOTIDE SEQUENCE</scope>
</reference>
<dbReference type="SUPFAM" id="SSF51445">
    <property type="entry name" value="(Trans)glycosidases"/>
    <property type="match status" value="1"/>
</dbReference>
<keyword evidence="5" id="KW-0479">Metal-binding</keyword>
<evidence type="ECO:0000256" key="10">
    <source>
        <dbReference type="PIRNR" id="PIRNR001028"/>
    </source>
</evidence>
<dbReference type="InterPro" id="IPR012850">
    <property type="entry name" value="A-amylase_bs_C"/>
</dbReference>
<keyword evidence="7" id="KW-0119">Carbohydrate metabolism</keyword>
<keyword evidence="8" id="KW-0326">Glycosidase</keyword>
<organism evidence="14 15">
    <name type="scientific">Cuscuta europaea</name>
    <name type="common">European dodder</name>
    <dbReference type="NCBI Taxonomy" id="41803"/>
    <lineage>
        <taxon>Eukaryota</taxon>
        <taxon>Viridiplantae</taxon>
        <taxon>Streptophyta</taxon>
        <taxon>Embryophyta</taxon>
        <taxon>Tracheophyta</taxon>
        <taxon>Spermatophyta</taxon>
        <taxon>Magnoliopsida</taxon>
        <taxon>eudicotyledons</taxon>
        <taxon>Gunneridae</taxon>
        <taxon>Pentapetalae</taxon>
        <taxon>asterids</taxon>
        <taxon>lamiids</taxon>
        <taxon>Solanales</taxon>
        <taxon>Convolvulaceae</taxon>
        <taxon>Cuscuteae</taxon>
        <taxon>Cuscuta</taxon>
        <taxon>Cuscuta subgen. Cuscuta</taxon>
    </lineage>
</organism>
<evidence type="ECO:0000259" key="12">
    <source>
        <dbReference type="SMART" id="SM00642"/>
    </source>
</evidence>
<sequence>MKPSLCSLSFFCLAFFLFPVLSSSTVLFQGFTWTSINQQGGWWNWLLTKVPDLANAGVTHVWLPPASNARDGDPQGYMPKRMYDLDTSKYGNKQELKKLIDAFHARGIKCVADIVLNHRAGERANTDGKINLFEGGTPDTKLDWGPSEICGDDTVFGGTGNPDTGDPWGDAPDIDHRSLKVQTEISDWMNWLKSEVGFDGWRFDFVKGYDFVKGFAAVKIYMDNTKPNFAVGELWNSLSPGKVPKPDYNQDAHRNELVQWVKNAGGAATAFDFTTKGILQAALNSTELWRLKDSNGKPSGMIGVLPQNAVTFIDNHDTWSQNLWPFTTANTDEENHARVVQGYAYILTHPGIPSVFYDHFFDWGLKDPISTLISIRKRNGITETSGVEILAADADLYIAKINGNVIVKIGPNGDLKNLVPSNYVLATSGKDFAVWEKPTSRN</sequence>
<dbReference type="GO" id="GO:0005509">
    <property type="term" value="F:calcium ion binding"/>
    <property type="evidence" value="ECO:0007669"/>
    <property type="project" value="UniProtKB-UniRule"/>
</dbReference>
<evidence type="ECO:0000256" key="6">
    <source>
        <dbReference type="ARBA" id="ARBA00022801"/>
    </source>
</evidence>
<evidence type="ECO:0000256" key="8">
    <source>
        <dbReference type="ARBA" id="ARBA00023295"/>
    </source>
</evidence>
<keyword evidence="6" id="KW-0378">Hydrolase</keyword>
<comment type="catalytic activity">
    <reaction evidence="1 10">
        <text>Endohydrolysis of (1-&gt;4)-alpha-D-glucosidic linkages in polysaccharides containing three or more (1-&gt;4)-alpha-linked D-glucose units.</text>
        <dbReference type="EC" id="3.2.1.1"/>
    </reaction>
</comment>
<dbReference type="Gene3D" id="2.60.40.1180">
    <property type="entry name" value="Golgi alpha-mannosidase II"/>
    <property type="match status" value="1"/>
</dbReference>
<comment type="caution">
    <text evidence="14">The sequence shown here is derived from an EMBL/GenBank/DDBJ whole genome shotgun (WGS) entry which is preliminary data.</text>
</comment>
<evidence type="ECO:0000256" key="2">
    <source>
        <dbReference type="ARBA" id="ARBA00001913"/>
    </source>
</evidence>
<dbReference type="OrthoDB" id="550577at2759"/>
<dbReference type="Pfam" id="PF07821">
    <property type="entry name" value="Alpha-amyl_C2"/>
    <property type="match status" value="1"/>
</dbReference>
<evidence type="ECO:0000313" key="14">
    <source>
        <dbReference type="EMBL" id="CAH9091440.1"/>
    </source>
</evidence>
<keyword evidence="15" id="KW-1185">Reference proteome</keyword>
<feature type="signal peptide" evidence="10">
    <location>
        <begin position="1"/>
        <end position="22"/>
    </location>
</feature>
<comment type="similarity">
    <text evidence="3 10">Belongs to the glycosyl hydrolase 13 family.</text>
</comment>
<feature type="domain" description="Glycosyl hydrolase family 13 catalytic" evidence="12">
    <location>
        <begin position="25"/>
        <end position="376"/>
    </location>
</feature>
<protein>
    <recommendedName>
        <fullName evidence="4 10">Alpha-amylase</fullName>
        <ecNumber evidence="4 10">3.2.1.1</ecNumber>
    </recommendedName>
    <alternativeName>
        <fullName evidence="9 10">1,4-alpha-D-glucan glucanohydrolase</fullName>
    </alternativeName>
</protein>
<gene>
    <name evidence="14" type="ORF">CEURO_LOCUS11570</name>
</gene>
<evidence type="ECO:0000256" key="4">
    <source>
        <dbReference type="ARBA" id="ARBA00012595"/>
    </source>
</evidence>
<evidence type="ECO:0000256" key="3">
    <source>
        <dbReference type="ARBA" id="ARBA00008061"/>
    </source>
</evidence>
<dbReference type="EC" id="3.2.1.1" evidence="4 10"/>
<dbReference type="InterPro" id="IPR013780">
    <property type="entry name" value="Glyco_hydro_b"/>
</dbReference>
<dbReference type="GO" id="GO:0004556">
    <property type="term" value="F:alpha-amylase activity"/>
    <property type="evidence" value="ECO:0007669"/>
    <property type="project" value="UniProtKB-UniRule"/>
</dbReference>
<dbReference type="InterPro" id="IPR006047">
    <property type="entry name" value="GH13_cat_dom"/>
</dbReference>
<dbReference type="AlphaFoldDB" id="A0A9P1EAQ1"/>
<proteinExistence type="inferred from homology"/>
<dbReference type="InterPro" id="IPR017853">
    <property type="entry name" value="GH"/>
</dbReference>
<name>A0A9P1EAQ1_CUSEU</name>
<evidence type="ECO:0000256" key="1">
    <source>
        <dbReference type="ARBA" id="ARBA00000548"/>
    </source>
</evidence>
<dbReference type="EMBL" id="CAMAPE010000027">
    <property type="protein sequence ID" value="CAH9091440.1"/>
    <property type="molecule type" value="Genomic_DNA"/>
</dbReference>
<dbReference type="SUPFAM" id="SSF51011">
    <property type="entry name" value="Glycosyl hydrolase domain"/>
    <property type="match status" value="1"/>
</dbReference>
<dbReference type="SMART" id="SM00810">
    <property type="entry name" value="Alpha-amyl_C2"/>
    <property type="match status" value="1"/>
</dbReference>
<dbReference type="SMART" id="SM00642">
    <property type="entry name" value="Aamy"/>
    <property type="match status" value="1"/>
</dbReference>
<feature type="chain" id="PRO_5040557491" description="Alpha-amylase" evidence="10">
    <location>
        <begin position="23"/>
        <end position="442"/>
    </location>
</feature>